<sequence>MTSQDKDACITLWVDVMETLGLCSEQARGHLEKFPRSMCNESKQLLLDRIRLCPEALLWSRVAHVAMQNTTSLHVPKSFGHKEEVRSILSRVLKKLRECTGQAHDTLVGENFNDAHLHALLASLSNVKDGASVLYVSALCDLLNPDASGSMKTESSQVCSIQSSPGIWKKKSSYAQEYGSSNTVYSSCAYRASWTLVICLGLAILLCIFNGDFM</sequence>
<feature type="transmembrane region" description="Helical" evidence="1">
    <location>
        <begin position="192"/>
        <end position="211"/>
    </location>
</feature>
<dbReference type="AlphaFoldDB" id="A0A6C0C163"/>
<evidence type="ECO:0000256" key="1">
    <source>
        <dbReference type="SAM" id="Phobius"/>
    </source>
</evidence>
<reference evidence="2" key="1">
    <citation type="journal article" date="2020" name="Nature">
        <title>Giant virus diversity and host interactions through global metagenomics.</title>
        <authorList>
            <person name="Schulz F."/>
            <person name="Roux S."/>
            <person name="Paez-Espino D."/>
            <person name="Jungbluth S."/>
            <person name="Walsh D.A."/>
            <person name="Denef V.J."/>
            <person name="McMahon K.D."/>
            <person name="Konstantinidis K.T."/>
            <person name="Eloe-Fadrosh E.A."/>
            <person name="Kyrpides N.C."/>
            <person name="Woyke T."/>
        </authorList>
    </citation>
    <scope>NUCLEOTIDE SEQUENCE</scope>
    <source>
        <strain evidence="2">GVMAG-M-3300020182-33</strain>
    </source>
</reference>
<protein>
    <submittedName>
        <fullName evidence="2">Uncharacterized protein</fullName>
    </submittedName>
</protein>
<evidence type="ECO:0000313" key="2">
    <source>
        <dbReference type="EMBL" id="QHS97509.1"/>
    </source>
</evidence>
<organism evidence="2">
    <name type="scientific">viral metagenome</name>
    <dbReference type="NCBI Taxonomy" id="1070528"/>
    <lineage>
        <taxon>unclassified sequences</taxon>
        <taxon>metagenomes</taxon>
        <taxon>organismal metagenomes</taxon>
    </lineage>
</organism>
<proteinExistence type="predicted"/>
<name>A0A6C0C163_9ZZZZ</name>
<keyword evidence="1" id="KW-0812">Transmembrane</keyword>
<keyword evidence="1" id="KW-1133">Transmembrane helix</keyword>
<dbReference type="EMBL" id="MN739300">
    <property type="protein sequence ID" value="QHS97509.1"/>
    <property type="molecule type" value="Genomic_DNA"/>
</dbReference>
<keyword evidence="1" id="KW-0472">Membrane</keyword>
<accession>A0A6C0C163</accession>